<feature type="region of interest" description="Disordered" evidence="2">
    <location>
        <begin position="1"/>
        <end position="33"/>
    </location>
</feature>
<dbReference type="EMBL" id="CP013232">
    <property type="protein sequence ID" value="AMO93101.1"/>
    <property type="molecule type" value="Genomic_DNA"/>
</dbReference>
<reference evidence="3 4" key="1">
    <citation type="submission" date="2015-11" db="EMBL/GenBank/DDBJ databases">
        <title>Exploring the genomic traits of fungus-feeding bacterial genus Collimonas.</title>
        <authorList>
            <person name="Song C."/>
            <person name="Schmidt R."/>
            <person name="de Jager V."/>
            <person name="Krzyzanowska D."/>
            <person name="Jongedijk E."/>
            <person name="Cankar K."/>
            <person name="Beekwilder J."/>
            <person name="van Veen A."/>
            <person name="de Boer W."/>
            <person name="van Veen J.A."/>
            <person name="Garbeva P."/>
        </authorList>
    </citation>
    <scope>NUCLEOTIDE SEQUENCE [LARGE SCALE GENOMIC DNA]</scope>
    <source>
        <strain evidence="3 4">Ter6</strain>
    </source>
</reference>
<evidence type="ECO:0000256" key="2">
    <source>
        <dbReference type="SAM" id="MobiDB-lite"/>
    </source>
</evidence>
<evidence type="ECO:0000313" key="3">
    <source>
        <dbReference type="EMBL" id="AMO93101.1"/>
    </source>
</evidence>
<dbReference type="AlphaFoldDB" id="A0A127P6N7"/>
<dbReference type="Proteomes" id="UP000072421">
    <property type="component" value="Chromosome"/>
</dbReference>
<name>A0A127P6N7_9BURK</name>
<dbReference type="PATRIC" id="fig|158899.10.peg.370"/>
<protein>
    <recommendedName>
        <fullName evidence="1">Phospholipase C accessory protein PlcR</fullName>
    </recommendedName>
</protein>
<accession>A0A127P6N7</accession>
<dbReference type="NCBIfam" id="TIGR03398">
    <property type="entry name" value="plc_access_R"/>
    <property type="match status" value="1"/>
</dbReference>
<evidence type="ECO:0000256" key="1">
    <source>
        <dbReference type="NCBIfam" id="TIGR03398"/>
    </source>
</evidence>
<sequence length="194" mass="21719">MAMTMAALPATAAASAAEQGAEGRNPGPAERGLDLPALRQSLSSRPDGEEKLAHILAFARFRDRIEMLAVLPSGDRVRQALQLLEELPEHVYRGELPPVQAIPLSSALLEYAESNPVARSLKEKQSEQRWKQYAQETVGPSPALDPRHKMYERESLRIYQEVMSTVNDPQQQQAMLMSRLQALRVQLYDKSKED</sequence>
<feature type="compositionally biased region" description="Low complexity" evidence="2">
    <location>
        <begin position="1"/>
        <end position="17"/>
    </location>
</feature>
<dbReference type="InterPro" id="IPR017769">
    <property type="entry name" value="PLipase_C_acessory_PlcR"/>
</dbReference>
<evidence type="ECO:0000313" key="4">
    <source>
        <dbReference type="Proteomes" id="UP000072421"/>
    </source>
</evidence>
<organism evidence="3">
    <name type="scientific">Collimonas fungivorans</name>
    <dbReference type="NCBI Taxonomy" id="158899"/>
    <lineage>
        <taxon>Bacteria</taxon>
        <taxon>Pseudomonadati</taxon>
        <taxon>Pseudomonadota</taxon>
        <taxon>Betaproteobacteria</taxon>
        <taxon>Burkholderiales</taxon>
        <taxon>Oxalobacteraceae</taxon>
        <taxon>Collimonas</taxon>
    </lineage>
</organism>
<gene>
    <name evidence="3" type="primary">plcR</name>
    <name evidence="3" type="ORF">CFter6_0370</name>
</gene>
<proteinExistence type="predicted"/>